<sequence>MASLVTHFATFLFLCPVGIRRLVSSFSLYLKNPCLYRSKTWYFSEPKWKNFDCYTLLIALPIASFSDLFIFLSFSGHPTHRFAFLQQSALVSLFWVLVILIIFRENFDPFSIPENFIFIFAGILFLIEYMLMGEGITGLGGVVYDLLGGLTLVCAACCLYLSIRPAVFFSEFLLSSGLVFKGTWALQTGLSLYTDTFALKGCDKIALYPAQGKTDVKCDLDEDRLRGIALMNLLFIGHAIVVLIVSLVLFGLLCHHRNLRSVEASGPLLAQLESDRNPDSCLKPRVRHHQSCLGSGTWVRLGKKRVEQPSLNRACLSVHLEFSYGATTIGKLTSGASFFTQESPRAESGWGRYDQLKSGIIPVGSNLHGFTKKGISFCTEGIVMQGLRHWKANFRGFNLDTNRHFFDLTGHPSALYLSDRKFIVPTGNLLCRPAAIGHFGCQSPCFGTIPRIGCVFALFRGCFPPNFSAEIPLACLHIIFHAIALHMPLPRHCIAYAIASICVPVCTHFEALHFHLMATDMGAAEVHSHWCRMCIVVHCLAS</sequence>
<keyword evidence="8" id="KW-1185">Reference proteome</keyword>
<evidence type="ECO:0000256" key="3">
    <source>
        <dbReference type="ARBA" id="ARBA00022692"/>
    </source>
</evidence>
<feature type="transmembrane region" description="Helical" evidence="6">
    <location>
        <begin position="51"/>
        <end position="72"/>
    </location>
</feature>
<name>A0A7J7GMK3_CAMSI</name>
<feature type="transmembrane region" description="Helical" evidence="6">
    <location>
        <begin position="115"/>
        <end position="132"/>
    </location>
</feature>
<comment type="caution">
    <text evidence="7">The sequence shown here is derived from an EMBL/GenBank/DDBJ whole genome shotgun (WGS) entry which is preliminary data.</text>
</comment>
<dbReference type="PANTHER" id="PTHR47830:SF2">
    <property type="entry name" value="PROTEIN, PUTATIVE-RELATED"/>
    <property type="match status" value="1"/>
</dbReference>
<evidence type="ECO:0000313" key="7">
    <source>
        <dbReference type="EMBL" id="KAF5941940.1"/>
    </source>
</evidence>
<dbReference type="InterPro" id="IPR006904">
    <property type="entry name" value="DUF716"/>
</dbReference>
<feature type="transmembrane region" description="Helical" evidence="6">
    <location>
        <begin position="144"/>
        <end position="163"/>
    </location>
</feature>
<evidence type="ECO:0000256" key="1">
    <source>
        <dbReference type="ARBA" id="ARBA00004141"/>
    </source>
</evidence>
<evidence type="ECO:0000256" key="5">
    <source>
        <dbReference type="ARBA" id="ARBA00023136"/>
    </source>
</evidence>
<feature type="transmembrane region" description="Helical" evidence="6">
    <location>
        <begin position="84"/>
        <end position="103"/>
    </location>
</feature>
<gene>
    <name evidence="7" type="ORF">HYC85_019582</name>
</gene>
<protein>
    <submittedName>
        <fullName evidence="7">Uncharacterized protein</fullName>
    </submittedName>
</protein>
<evidence type="ECO:0000256" key="6">
    <source>
        <dbReference type="SAM" id="Phobius"/>
    </source>
</evidence>
<evidence type="ECO:0000256" key="4">
    <source>
        <dbReference type="ARBA" id="ARBA00022989"/>
    </source>
</evidence>
<dbReference type="Pfam" id="PF04819">
    <property type="entry name" value="DUF716"/>
    <property type="match status" value="1"/>
</dbReference>
<organism evidence="7 8">
    <name type="scientific">Camellia sinensis</name>
    <name type="common">Tea plant</name>
    <name type="synonym">Thea sinensis</name>
    <dbReference type="NCBI Taxonomy" id="4442"/>
    <lineage>
        <taxon>Eukaryota</taxon>
        <taxon>Viridiplantae</taxon>
        <taxon>Streptophyta</taxon>
        <taxon>Embryophyta</taxon>
        <taxon>Tracheophyta</taxon>
        <taxon>Spermatophyta</taxon>
        <taxon>Magnoliopsida</taxon>
        <taxon>eudicotyledons</taxon>
        <taxon>Gunneridae</taxon>
        <taxon>Pentapetalae</taxon>
        <taxon>asterids</taxon>
        <taxon>Ericales</taxon>
        <taxon>Theaceae</taxon>
        <taxon>Camellia</taxon>
    </lineage>
</organism>
<dbReference type="PANTHER" id="PTHR47830">
    <property type="entry name" value="OS11G0534100 PROTEIN"/>
    <property type="match status" value="1"/>
</dbReference>
<feature type="transmembrane region" description="Helical" evidence="6">
    <location>
        <begin position="233"/>
        <end position="253"/>
    </location>
</feature>
<keyword evidence="3 6" id="KW-0812">Transmembrane</keyword>
<dbReference type="Proteomes" id="UP000593564">
    <property type="component" value="Unassembled WGS sequence"/>
</dbReference>
<comment type="similarity">
    <text evidence="2">Belongs to the TMEM45 family.</text>
</comment>
<dbReference type="GO" id="GO:0016020">
    <property type="term" value="C:membrane"/>
    <property type="evidence" value="ECO:0007669"/>
    <property type="project" value="UniProtKB-SubCell"/>
</dbReference>
<keyword evidence="4 6" id="KW-1133">Transmembrane helix</keyword>
<accession>A0A7J7GMK3</accession>
<keyword evidence="5 6" id="KW-0472">Membrane</keyword>
<evidence type="ECO:0000313" key="8">
    <source>
        <dbReference type="Proteomes" id="UP000593564"/>
    </source>
</evidence>
<reference evidence="8" key="1">
    <citation type="journal article" date="2020" name="Nat. Commun.">
        <title>Genome assembly of wild tea tree DASZ reveals pedigree and selection history of tea varieties.</title>
        <authorList>
            <person name="Zhang W."/>
            <person name="Zhang Y."/>
            <person name="Qiu H."/>
            <person name="Guo Y."/>
            <person name="Wan H."/>
            <person name="Zhang X."/>
            <person name="Scossa F."/>
            <person name="Alseekh S."/>
            <person name="Zhang Q."/>
            <person name="Wang P."/>
            <person name="Xu L."/>
            <person name="Schmidt M.H."/>
            <person name="Jia X."/>
            <person name="Li D."/>
            <person name="Zhu A."/>
            <person name="Guo F."/>
            <person name="Chen W."/>
            <person name="Ni D."/>
            <person name="Usadel B."/>
            <person name="Fernie A.R."/>
            <person name="Wen W."/>
        </authorList>
    </citation>
    <scope>NUCLEOTIDE SEQUENCE [LARGE SCALE GENOMIC DNA]</scope>
    <source>
        <strain evidence="8">cv. G240</strain>
    </source>
</reference>
<dbReference type="AlphaFoldDB" id="A0A7J7GMK3"/>
<evidence type="ECO:0000256" key="2">
    <source>
        <dbReference type="ARBA" id="ARBA00006948"/>
    </source>
</evidence>
<dbReference type="EMBL" id="JACBKZ010000009">
    <property type="protein sequence ID" value="KAF5941940.1"/>
    <property type="molecule type" value="Genomic_DNA"/>
</dbReference>
<comment type="subcellular location">
    <subcellularLocation>
        <location evidence="1">Membrane</location>
        <topology evidence="1">Multi-pass membrane protein</topology>
    </subcellularLocation>
</comment>
<reference evidence="7 8" key="2">
    <citation type="submission" date="2020-07" db="EMBL/GenBank/DDBJ databases">
        <title>Genome assembly of wild tea tree DASZ reveals pedigree and selection history of tea varieties.</title>
        <authorList>
            <person name="Zhang W."/>
        </authorList>
    </citation>
    <scope>NUCLEOTIDE SEQUENCE [LARGE SCALE GENOMIC DNA]</scope>
    <source>
        <strain evidence="8">cv. G240</strain>
        <tissue evidence="7">Leaf</tissue>
    </source>
</reference>
<proteinExistence type="inferred from homology"/>